<reference evidence="1 2" key="1">
    <citation type="submission" date="2019-03" db="EMBL/GenBank/DDBJ databases">
        <title>Subsurface microbial communities from deep shales in Ohio and West Virginia, USA.</title>
        <authorList>
            <person name="Wrighton K."/>
        </authorList>
    </citation>
    <scope>NUCLEOTIDE SEQUENCE [LARGE SCALE GENOMIC DNA]</scope>
    <source>
        <strain evidence="1 2">MSL 6dP</strain>
    </source>
</reference>
<protein>
    <submittedName>
        <fullName evidence="1">Uncharacterized protein</fullName>
    </submittedName>
</protein>
<dbReference type="EMBL" id="SOEG01000057">
    <property type="protein sequence ID" value="TDX44314.1"/>
    <property type="molecule type" value="Genomic_DNA"/>
</dbReference>
<sequence>MTLSVIDKAFRNEGKSGIIKAKVFEEDFKEIVGGIDFNNRKEAAKKLLDNFNIKSGKISVKKIGANGYCRWGVKEEGVELLEYALDSGDLRDSRYKTKTLFHEFYHASLTETKFNQKTFRELGGKWSGELLNMEETMAETSGHYLARLSGVKGNIKPAYPEKLVKNLPRLKEIDNFKDCVDIEDFGKIFVDWRIKNKKHNHKYLYNKLKDIDFDIEEYSKKYKGYVLNNKDKIVDSIMENLSVSPGEREAIREEVFYRISRAWNKMNTDDHAFYDSLIVAMQKKGVEPI</sequence>
<gene>
    <name evidence="1" type="ORF">C7959_1571</name>
</gene>
<dbReference type="Proteomes" id="UP000295832">
    <property type="component" value="Unassembled WGS sequence"/>
</dbReference>
<organism evidence="1 2">
    <name type="scientific">Orenia marismortui</name>
    <dbReference type="NCBI Taxonomy" id="46469"/>
    <lineage>
        <taxon>Bacteria</taxon>
        <taxon>Bacillati</taxon>
        <taxon>Bacillota</taxon>
        <taxon>Clostridia</taxon>
        <taxon>Halanaerobiales</taxon>
        <taxon>Halobacteroidaceae</taxon>
        <taxon>Orenia</taxon>
    </lineage>
</organism>
<keyword evidence="2" id="KW-1185">Reference proteome</keyword>
<proteinExistence type="predicted"/>
<comment type="caution">
    <text evidence="1">The sequence shown here is derived from an EMBL/GenBank/DDBJ whole genome shotgun (WGS) entry which is preliminary data.</text>
</comment>
<name>A0A4R8GM96_9FIRM</name>
<evidence type="ECO:0000313" key="1">
    <source>
        <dbReference type="EMBL" id="TDX44314.1"/>
    </source>
</evidence>
<dbReference type="AlphaFoldDB" id="A0A4R8GM96"/>
<evidence type="ECO:0000313" key="2">
    <source>
        <dbReference type="Proteomes" id="UP000295832"/>
    </source>
</evidence>
<accession>A0A4R8GM96</accession>